<proteinExistence type="predicted"/>
<keyword evidence="1" id="KW-0812">Transmembrane</keyword>
<evidence type="ECO:0000313" key="2">
    <source>
        <dbReference type="EMBL" id="MFC3111386.1"/>
    </source>
</evidence>
<name>A0ABV7FBI9_9BURK</name>
<dbReference type="Proteomes" id="UP001595530">
    <property type="component" value="Unassembled WGS sequence"/>
</dbReference>
<keyword evidence="3" id="KW-1185">Reference proteome</keyword>
<keyword evidence="1" id="KW-0472">Membrane</keyword>
<feature type="non-terminal residue" evidence="2">
    <location>
        <position position="1"/>
    </location>
</feature>
<sequence length="109" mass="11510">IVLNGADCVPVLESEPVVETYRLYVVAVVVAVLVAAAIVVSVVGVGLTDPLESALACALFKNSGDVVCDVSVPEPPPHAANRMVKLVHNMARGESSNDDIFSMKIFPRH</sequence>
<comment type="caution">
    <text evidence="2">The sequence shown here is derived from an EMBL/GenBank/DDBJ whole genome shotgun (WGS) entry which is preliminary data.</text>
</comment>
<dbReference type="EMBL" id="JBHRTP010000113">
    <property type="protein sequence ID" value="MFC3111386.1"/>
    <property type="molecule type" value="Genomic_DNA"/>
</dbReference>
<gene>
    <name evidence="2" type="ORF">ACFOFO_26170</name>
</gene>
<evidence type="ECO:0000256" key="1">
    <source>
        <dbReference type="SAM" id="Phobius"/>
    </source>
</evidence>
<evidence type="ECO:0000313" key="3">
    <source>
        <dbReference type="Proteomes" id="UP001595530"/>
    </source>
</evidence>
<dbReference type="RefSeq" id="WP_390333496.1">
    <property type="nucleotide sequence ID" value="NZ_JBHRTP010000113.1"/>
</dbReference>
<organism evidence="2 3">
    <name type="scientific">Undibacterium arcticum</name>
    <dbReference type="NCBI Taxonomy" id="1762892"/>
    <lineage>
        <taxon>Bacteria</taxon>
        <taxon>Pseudomonadati</taxon>
        <taxon>Pseudomonadota</taxon>
        <taxon>Betaproteobacteria</taxon>
        <taxon>Burkholderiales</taxon>
        <taxon>Oxalobacteraceae</taxon>
        <taxon>Undibacterium</taxon>
    </lineage>
</organism>
<keyword evidence="1" id="KW-1133">Transmembrane helix</keyword>
<protein>
    <submittedName>
        <fullName evidence="2">Uncharacterized protein</fullName>
    </submittedName>
</protein>
<reference evidence="3" key="1">
    <citation type="journal article" date="2019" name="Int. J. Syst. Evol. Microbiol.">
        <title>The Global Catalogue of Microorganisms (GCM) 10K type strain sequencing project: providing services to taxonomists for standard genome sequencing and annotation.</title>
        <authorList>
            <consortium name="The Broad Institute Genomics Platform"/>
            <consortium name="The Broad Institute Genome Sequencing Center for Infectious Disease"/>
            <person name="Wu L."/>
            <person name="Ma J."/>
        </authorList>
    </citation>
    <scope>NUCLEOTIDE SEQUENCE [LARGE SCALE GENOMIC DNA]</scope>
    <source>
        <strain evidence="3">KCTC 42986</strain>
    </source>
</reference>
<feature type="transmembrane region" description="Helical" evidence="1">
    <location>
        <begin position="23"/>
        <end position="47"/>
    </location>
</feature>
<accession>A0ABV7FBI9</accession>